<gene>
    <name evidence="2" type="ORF">HYPSUDRAFT_219850</name>
</gene>
<evidence type="ECO:0000313" key="2">
    <source>
        <dbReference type="EMBL" id="KJA15750.1"/>
    </source>
</evidence>
<reference evidence="3" key="1">
    <citation type="submission" date="2014-04" db="EMBL/GenBank/DDBJ databases">
        <title>Evolutionary Origins and Diversification of the Mycorrhizal Mutualists.</title>
        <authorList>
            <consortium name="DOE Joint Genome Institute"/>
            <consortium name="Mycorrhizal Genomics Consortium"/>
            <person name="Kohler A."/>
            <person name="Kuo A."/>
            <person name="Nagy L.G."/>
            <person name="Floudas D."/>
            <person name="Copeland A."/>
            <person name="Barry K.W."/>
            <person name="Cichocki N."/>
            <person name="Veneault-Fourrey C."/>
            <person name="LaButti K."/>
            <person name="Lindquist E.A."/>
            <person name="Lipzen A."/>
            <person name="Lundell T."/>
            <person name="Morin E."/>
            <person name="Murat C."/>
            <person name="Riley R."/>
            <person name="Ohm R."/>
            <person name="Sun H."/>
            <person name="Tunlid A."/>
            <person name="Henrissat B."/>
            <person name="Grigoriev I.V."/>
            <person name="Hibbett D.S."/>
            <person name="Martin F."/>
        </authorList>
    </citation>
    <scope>NUCLEOTIDE SEQUENCE [LARGE SCALE GENOMIC DNA]</scope>
    <source>
        <strain evidence="3">FD-334 SS-4</strain>
    </source>
</reference>
<feature type="region of interest" description="Disordered" evidence="1">
    <location>
        <begin position="237"/>
        <end position="282"/>
    </location>
</feature>
<proteinExistence type="predicted"/>
<evidence type="ECO:0000313" key="3">
    <source>
        <dbReference type="Proteomes" id="UP000054270"/>
    </source>
</evidence>
<organism evidence="2 3">
    <name type="scientific">Hypholoma sublateritium (strain FD-334 SS-4)</name>
    <dbReference type="NCBI Taxonomy" id="945553"/>
    <lineage>
        <taxon>Eukaryota</taxon>
        <taxon>Fungi</taxon>
        <taxon>Dikarya</taxon>
        <taxon>Basidiomycota</taxon>
        <taxon>Agaricomycotina</taxon>
        <taxon>Agaricomycetes</taxon>
        <taxon>Agaricomycetidae</taxon>
        <taxon>Agaricales</taxon>
        <taxon>Agaricineae</taxon>
        <taxon>Strophariaceae</taxon>
        <taxon>Hypholoma</taxon>
    </lineage>
</organism>
<sequence>MTHARRVPDAFRSLPLVLPSTALAHRQYSRTCVRLFISRLVHVDRGDAHPSNTSHHSPGRGAVTEGTRAASCLSFPACQQRVAEPRSSASPNKGPRGRTISAKLAADHPKARGNTAPFRRRSFLIPLYVAPQSTVHKPRGYRAAFCTIPPAKTQIDANIVHSCDNRASAKRPPGRLEARPMHIIPFGNLPPVSARCSQAPRRTSRARTTARAWAFRAITDAHGDAADAAHVARPRATIRPWSTASARRAENTAANGSEAATQEWRRHVPPARRAQSGPAQKGLMTSRLYISGAHAIRPASVSFVRPPRRKQTPSRTGPKPAARPPPLLRTLFK</sequence>
<feature type="region of interest" description="Disordered" evidence="1">
    <location>
        <begin position="300"/>
        <end position="333"/>
    </location>
</feature>
<dbReference type="EMBL" id="KN817636">
    <property type="protein sequence ID" value="KJA15750.1"/>
    <property type="molecule type" value="Genomic_DNA"/>
</dbReference>
<keyword evidence="3" id="KW-1185">Reference proteome</keyword>
<name>A0A0D2P5R2_HYPSF</name>
<dbReference type="AlphaFoldDB" id="A0A0D2P5R2"/>
<dbReference type="Proteomes" id="UP000054270">
    <property type="component" value="Unassembled WGS sequence"/>
</dbReference>
<evidence type="ECO:0000256" key="1">
    <source>
        <dbReference type="SAM" id="MobiDB-lite"/>
    </source>
</evidence>
<feature type="region of interest" description="Disordered" evidence="1">
    <location>
        <begin position="83"/>
        <end position="115"/>
    </location>
</feature>
<protein>
    <submittedName>
        <fullName evidence="2">Uncharacterized protein</fullName>
    </submittedName>
</protein>
<accession>A0A0D2P5R2</accession>